<dbReference type="InterPro" id="IPR001732">
    <property type="entry name" value="UDP-Glc/GDP-Man_DH_N"/>
</dbReference>
<dbReference type="InterPro" id="IPR036291">
    <property type="entry name" value="NAD(P)-bd_dom_sf"/>
</dbReference>
<name>A0A377DS22_ECOLX</name>
<organism evidence="2 3">
    <name type="scientific">Escherichia coli</name>
    <dbReference type="NCBI Taxonomy" id="562"/>
    <lineage>
        <taxon>Bacteria</taxon>
        <taxon>Pseudomonadati</taxon>
        <taxon>Pseudomonadota</taxon>
        <taxon>Gammaproteobacteria</taxon>
        <taxon>Enterobacterales</taxon>
        <taxon>Enterobacteriaceae</taxon>
        <taxon>Escherichia</taxon>
    </lineage>
</organism>
<protein>
    <submittedName>
        <fullName evidence="2">UDP-glucose 6-dehydrogenase</fullName>
        <ecNumber evidence="2">1.1.1.22</ecNumber>
    </submittedName>
</protein>
<dbReference type="Pfam" id="PF03721">
    <property type="entry name" value="UDPG_MGDP_dh_N"/>
    <property type="match status" value="1"/>
</dbReference>
<proteinExistence type="predicted"/>
<evidence type="ECO:0000313" key="3">
    <source>
        <dbReference type="Proteomes" id="UP000254429"/>
    </source>
</evidence>
<evidence type="ECO:0000259" key="1">
    <source>
        <dbReference type="Pfam" id="PF03721"/>
    </source>
</evidence>
<feature type="domain" description="UDP-glucose/GDP-mannose dehydrogenase N-terminal" evidence="1">
    <location>
        <begin position="1"/>
        <end position="102"/>
    </location>
</feature>
<dbReference type="AlphaFoldDB" id="A0A377DS22"/>
<dbReference type="GO" id="GO:0051287">
    <property type="term" value="F:NAD binding"/>
    <property type="evidence" value="ECO:0007669"/>
    <property type="project" value="InterPro"/>
</dbReference>
<dbReference type="EMBL" id="UGFG01000001">
    <property type="protein sequence ID" value="STM38370.1"/>
    <property type="molecule type" value="Genomic_DNA"/>
</dbReference>
<sequence length="103" mass="11504">MKITISGTGYVGLSNGLLIAQNHEVVALDILPSRVAMLNDRISPIVDKEIQQFLQSDKIHFNATLDKNEAYRDADYVIIATPTDYDPKTNYFNTSSVESVLKE</sequence>
<gene>
    <name evidence="2" type="primary">ugd_1</name>
    <name evidence="2" type="ORF">NCTC8500_02138</name>
</gene>
<reference evidence="2 3" key="1">
    <citation type="submission" date="2018-06" db="EMBL/GenBank/DDBJ databases">
        <authorList>
            <consortium name="Pathogen Informatics"/>
            <person name="Doyle S."/>
        </authorList>
    </citation>
    <scope>NUCLEOTIDE SEQUENCE [LARGE SCALE GENOMIC DNA]</scope>
    <source>
        <strain evidence="2 3">NCTC8500</strain>
    </source>
</reference>
<dbReference type="Proteomes" id="UP000254429">
    <property type="component" value="Unassembled WGS sequence"/>
</dbReference>
<dbReference type="GO" id="GO:0003979">
    <property type="term" value="F:UDP-glucose 6-dehydrogenase activity"/>
    <property type="evidence" value="ECO:0007669"/>
    <property type="project" value="UniProtKB-EC"/>
</dbReference>
<dbReference type="PANTHER" id="PTHR43750:SF2">
    <property type="entry name" value="UDP-GLUCOSE 6-DEHYDROGENASE"/>
    <property type="match status" value="1"/>
</dbReference>
<evidence type="ECO:0000313" key="2">
    <source>
        <dbReference type="EMBL" id="STM38370.1"/>
    </source>
</evidence>
<accession>A0A377DS22</accession>
<keyword evidence="2" id="KW-0560">Oxidoreductase</keyword>
<dbReference type="SUPFAM" id="SSF51735">
    <property type="entry name" value="NAD(P)-binding Rossmann-fold domains"/>
    <property type="match status" value="1"/>
</dbReference>
<dbReference type="PANTHER" id="PTHR43750">
    <property type="entry name" value="UDP-GLUCOSE 6-DEHYDROGENASE TUAD"/>
    <property type="match status" value="1"/>
</dbReference>
<dbReference type="EC" id="1.1.1.22" evidence="2"/>
<dbReference type="Gene3D" id="3.40.50.720">
    <property type="entry name" value="NAD(P)-binding Rossmann-like Domain"/>
    <property type="match status" value="1"/>
</dbReference>